<dbReference type="GO" id="GO:0033785">
    <property type="term" value="F:heptose 7-phosphate kinase activity"/>
    <property type="evidence" value="ECO:0007669"/>
    <property type="project" value="UniProtKB-UniRule"/>
</dbReference>
<dbReference type="Pfam" id="PF01467">
    <property type="entry name" value="CTP_transf_like"/>
    <property type="match status" value="1"/>
</dbReference>
<dbReference type="InterPro" id="IPR004821">
    <property type="entry name" value="Cyt_trans-like"/>
</dbReference>
<proteinExistence type="inferred from homology"/>
<dbReference type="PANTHER" id="PTHR46969:SF1">
    <property type="entry name" value="BIFUNCTIONAL PROTEIN HLDE"/>
    <property type="match status" value="1"/>
</dbReference>
<comment type="catalytic activity">
    <reaction evidence="10 11">
        <text>D-glycero-beta-D-manno-heptose 1-phosphate + ATP + H(+) = ADP-D-glycero-beta-D-manno-heptose + diphosphate</text>
        <dbReference type="Rhea" id="RHEA:27465"/>
        <dbReference type="ChEBI" id="CHEBI:15378"/>
        <dbReference type="ChEBI" id="CHEBI:30616"/>
        <dbReference type="ChEBI" id="CHEBI:33019"/>
        <dbReference type="ChEBI" id="CHEBI:59967"/>
        <dbReference type="ChEBI" id="CHEBI:61593"/>
        <dbReference type="EC" id="2.7.7.70"/>
    </reaction>
</comment>
<dbReference type="RefSeq" id="WP_116703456.1">
    <property type="nucleotide sequence ID" value="NZ_QUWV01000094.1"/>
</dbReference>
<evidence type="ECO:0000256" key="5">
    <source>
        <dbReference type="ARBA" id="ARBA00022741"/>
    </source>
</evidence>
<dbReference type="InterPro" id="IPR029056">
    <property type="entry name" value="Ribokinase-like"/>
</dbReference>
<dbReference type="OrthoDB" id="9802794at2"/>
<keyword evidence="6 11" id="KW-0418">Kinase</keyword>
<evidence type="ECO:0000256" key="3">
    <source>
        <dbReference type="ARBA" id="ARBA00022679"/>
    </source>
</evidence>
<feature type="region of interest" description="Ribokinase" evidence="11">
    <location>
        <begin position="1"/>
        <end position="320"/>
    </location>
</feature>
<dbReference type="CDD" id="cd01172">
    <property type="entry name" value="RfaE_like"/>
    <property type="match status" value="1"/>
</dbReference>
<feature type="region of interest" description="Disordered" evidence="12">
    <location>
        <begin position="473"/>
        <end position="492"/>
    </location>
</feature>
<dbReference type="EC" id="2.7.1.167" evidence="11"/>
<dbReference type="InterPro" id="IPR011913">
    <property type="entry name" value="RfaE_dom_I"/>
</dbReference>
<dbReference type="InterPro" id="IPR023030">
    <property type="entry name" value="Bifunc_HldE"/>
</dbReference>
<accession>A0A371YYZ9</accession>
<feature type="region of interest" description="Cytidylyltransferase" evidence="11">
    <location>
        <begin position="347"/>
        <end position="492"/>
    </location>
</feature>
<keyword evidence="8 11" id="KW-0511">Multifunctional enzyme</keyword>
<feature type="active site" evidence="11">
    <location>
        <position position="267"/>
    </location>
</feature>
<evidence type="ECO:0000256" key="1">
    <source>
        <dbReference type="ARBA" id="ARBA00002319"/>
    </source>
</evidence>
<dbReference type="GO" id="GO:0006352">
    <property type="term" value="P:DNA-templated transcription initiation"/>
    <property type="evidence" value="ECO:0007669"/>
    <property type="project" value="InterPro"/>
</dbReference>
<evidence type="ECO:0000256" key="8">
    <source>
        <dbReference type="ARBA" id="ARBA00023268"/>
    </source>
</evidence>
<comment type="pathway">
    <text evidence="11">Nucleotide-sugar biosynthesis; ADP-L-glycero-beta-D-manno-heptose biosynthesis; ADP-L-glycero-beta-D-manno-heptose from D-glycero-beta-D-manno-heptose 7-phosphate: step 1/4.</text>
</comment>
<dbReference type="Proteomes" id="UP000262371">
    <property type="component" value="Unassembled WGS sequence"/>
</dbReference>
<dbReference type="GO" id="GO:0033786">
    <property type="term" value="F:heptose-1-phosphate adenylyltransferase activity"/>
    <property type="evidence" value="ECO:0007669"/>
    <property type="project" value="UniProtKB-UniRule"/>
</dbReference>
<sequence length="492" mass="52127">MIENFNFGCLCIIGDVLLDQYVFGSVNRISPEAPVPVLLHSHRQAVPGGAANVAANAAALGCKVNLVGVVGTDRAANTLHEVMAPWKNVSLRGLVKDPAWTTITKTRILSGQQQIMRIDEECVGTLSADTPDRLIAAGLAALAEADVLVCSDYAKGVLSDKVLSTMIAAARKKGIPVIVDPKRKTFEAYRGATLITPNRTEMTAATGLPLNTETEIDIAARTASEQFGGDVLLTRSEAGMTLWQRDGETLHAVARRSEVCDVSGAGDTVLATVASVLSAGEMLETAVVLAAAAAAVSVSKLGTATVTREELSRELRSEMSDAGMLATIDEAKEIVRNWRQHGAQVVFTNGCFDLIHPGHIGLIRAAAKEGDKLIVALNTDSSVKRLKGESRPIQDEIARATVIGALRDVDLVVLFDEDTPLETIKALRPNVVVKGADYTEDQVVGGDFVKQYGGRVALVDILEGRSTSSLVKKAQGHAPGHVHDKSKAVFSG</sequence>
<dbReference type="GO" id="GO:0016773">
    <property type="term" value="F:phosphotransferase activity, alcohol group as acceptor"/>
    <property type="evidence" value="ECO:0007669"/>
    <property type="project" value="InterPro"/>
</dbReference>
<dbReference type="GO" id="GO:0005829">
    <property type="term" value="C:cytosol"/>
    <property type="evidence" value="ECO:0007669"/>
    <property type="project" value="TreeGrafter"/>
</dbReference>
<dbReference type="PROSITE" id="PS00715">
    <property type="entry name" value="SIGMA70_1"/>
    <property type="match status" value="1"/>
</dbReference>
<dbReference type="Gene3D" id="3.40.50.620">
    <property type="entry name" value="HUPs"/>
    <property type="match status" value="1"/>
</dbReference>
<evidence type="ECO:0000256" key="11">
    <source>
        <dbReference type="HAMAP-Rule" id="MF_01603"/>
    </source>
</evidence>
<keyword evidence="5 11" id="KW-0547">Nucleotide-binding</keyword>
<evidence type="ECO:0000256" key="2">
    <source>
        <dbReference type="ARBA" id="ARBA00003753"/>
    </source>
</evidence>
<dbReference type="AlphaFoldDB" id="A0A371YYZ9"/>
<reference evidence="14 15" key="1">
    <citation type="submission" date="2018-08" db="EMBL/GenBank/DDBJ databases">
        <title>Komagataeibacter sp. AV 382.</title>
        <authorList>
            <person name="Skraban J."/>
            <person name="Trcek J."/>
        </authorList>
    </citation>
    <scope>NUCLEOTIDE SEQUENCE [LARGE SCALE GENOMIC DNA]</scope>
    <source>
        <strain evidence="14 15">AV 382</strain>
    </source>
</reference>
<comment type="catalytic activity">
    <reaction evidence="11">
        <text>D-glycero-beta-D-manno-heptose 7-phosphate + ATP = D-glycero-beta-D-manno-heptose 1,7-bisphosphate + ADP + H(+)</text>
        <dbReference type="Rhea" id="RHEA:27473"/>
        <dbReference type="ChEBI" id="CHEBI:15378"/>
        <dbReference type="ChEBI" id="CHEBI:30616"/>
        <dbReference type="ChEBI" id="CHEBI:60204"/>
        <dbReference type="ChEBI" id="CHEBI:60208"/>
        <dbReference type="ChEBI" id="CHEBI:456216"/>
        <dbReference type="EC" id="2.7.1.167"/>
    </reaction>
</comment>
<dbReference type="EMBL" id="QUWV01000094">
    <property type="protein sequence ID" value="RFD19458.1"/>
    <property type="molecule type" value="Genomic_DNA"/>
</dbReference>
<keyword evidence="3 11" id="KW-0808">Transferase</keyword>
<comment type="similarity">
    <text evidence="11">In the N-terminal section; belongs to the carbohydrate kinase PfkB family.</text>
</comment>
<dbReference type="InterPro" id="IPR000943">
    <property type="entry name" value="RNA_pol_sigma70"/>
</dbReference>
<dbReference type="GO" id="GO:0003700">
    <property type="term" value="F:DNA-binding transcription factor activity"/>
    <property type="evidence" value="ECO:0007669"/>
    <property type="project" value="InterPro"/>
</dbReference>
<protein>
    <recommendedName>
        <fullName evidence="11">Bifunctional protein HldE</fullName>
    </recommendedName>
    <domain>
        <recommendedName>
            <fullName evidence="11">D-beta-D-heptose 7-phosphate kinase</fullName>
            <ecNumber evidence="11">2.7.1.167</ecNumber>
        </recommendedName>
        <alternativeName>
            <fullName evidence="11">D-beta-D-heptose 7-phosphotransferase</fullName>
        </alternativeName>
        <alternativeName>
            <fullName evidence="11">D-glycero-beta-D-manno-heptose-7-phosphate kinase</fullName>
        </alternativeName>
    </domain>
    <domain>
        <recommendedName>
            <fullName evidence="11">D-beta-D-heptose 1-phosphate adenylyltransferase</fullName>
            <ecNumber evidence="11">2.7.7.70</ecNumber>
        </recommendedName>
        <alternativeName>
            <fullName evidence="11">D-glycero-beta-D-manno-heptose 1-phosphate adenylyltransferase</fullName>
        </alternativeName>
    </domain>
</protein>
<dbReference type="Pfam" id="PF00294">
    <property type="entry name" value="PfkB"/>
    <property type="match status" value="1"/>
</dbReference>
<dbReference type="NCBIfam" id="TIGR00125">
    <property type="entry name" value="cyt_tran_rel"/>
    <property type="match status" value="1"/>
</dbReference>
<keyword evidence="4 11" id="KW-0548">Nucleotidyltransferase</keyword>
<keyword evidence="9 11" id="KW-0119">Carbohydrate metabolism</keyword>
<comment type="function">
    <text evidence="1 11">Catalyzes the phosphorylation of D-glycero-D-manno-heptose 7-phosphate at the C-1 position to selectively form D-glycero-beta-D-manno-heptose-1,7-bisphosphate.</text>
</comment>
<evidence type="ECO:0000256" key="7">
    <source>
        <dbReference type="ARBA" id="ARBA00022840"/>
    </source>
</evidence>
<evidence type="ECO:0000256" key="10">
    <source>
        <dbReference type="ARBA" id="ARBA00047428"/>
    </source>
</evidence>
<evidence type="ECO:0000256" key="9">
    <source>
        <dbReference type="ARBA" id="ARBA00023277"/>
    </source>
</evidence>
<feature type="compositionally biased region" description="Basic and acidic residues" evidence="12">
    <location>
        <begin position="481"/>
        <end position="492"/>
    </location>
</feature>
<dbReference type="NCBIfam" id="TIGR02199">
    <property type="entry name" value="rfaE_dom_II"/>
    <property type="match status" value="1"/>
</dbReference>
<organism evidence="14 15">
    <name type="scientific">Komagataeibacter melaceti</name>
    <dbReference type="NCBI Taxonomy" id="2766577"/>
    <lineage>
        <taxon>Bacteria</taxon>
        <taxon>Pseudomonadati</taxon>
        <taxon>Pseudomonadota</taxon>
        <taxon>Alphaproteobacteria</taxon>
        <taxon>Acetobacterales</taxon>
        <taxon>Acetobacteraceae</taxon>
        <taxon>Komagataeibacter</taxon>
    </lineage>
</organism>
<dbReference type="Gene3D" id="3.40.1190.20">
    <property type="match status" value="1"/>
</dbReference>
<keyword evidence="7 11" id="KW-0067">ATP-binding</keyword>
<dbReference type="GO" id="GO:0005524">
    <property type="term" value="F:ATP binding"/>
    <property type="evidence" value="ECO:0007669"/>
    <property type="project" value="UniProtKB-UniRule"/>
</dbReference>
<evidence type="ECO:0000256" key="4">
    <source>
        <dbReference type="ARBA" id="ARBA00022695"/>
    </source>
</evidence>
<dbReference type="SUPFAM" id="SSF52374">
    <property type="entry name" value="Nucleotidylyl transferase"/>
    <property type="match status" value="1"/>
</dbReference>
<keyword evidence="15" id="KW-1185">Reference proteome</keyword>
<dbReference type="GO" id="GO:0097171">
    <property type="term" value="P:ADP-L-glycero-beta-D-manno-heptose biosynthetic process"/>
    <property type="evidence" value="ECO:0007669"/>
    <property type="project" value="UniProtKB-UniPathway"/>
</dbReference>
<dbReference type="HAMAP" id="MF_01603">
    <property type="entry name" value="HldE"/>
    <property type="match status" value="1"/>
</dbReference>
<dbReference type="UniPathway" id="UPA00356">
    <property type="reaction ID" value="UER00437"/>
</dbReference>
<dbReference type="InterPro" id="IPR011914">
    <property type="entry name" value="RfaE_dom_II"/>
</dbReference>
<dbReference type="InterPro" id="IPR011611">
    <property type="entry name" value="PfkB_dom"/>
</dbReference>
<dbReference type="InterPro" id="IPR014729">
    <property type="entry name" value="Rossmann-like_a/b/a_fold"/>
</dbReference>
<dbReference type="EC" id="2.7.7.70" evidence="11"/>
<evidence type="ECO:0000259" key="13">
    <source>
        <dbReference type="PROSITE" id="PS00715"/>
    </source>
</evidence>
<dbReference type="NCBIfam" id="TIGR02198">
    <property type="entry name" value="rfaE_dom_I"/>
    <property type="match status" value="1"/>
</dbReference>
<evidence type="ECO:0000256" key="6">
    <source>
        <dbReference type="ARBA" id="ARBA00022777"/>
    </source>
</evidence>
<evidence type="ECO:0000313" key="15">
    <source>
        <dbReference type="Proteomes" id="UP000262371"/>
    </source>
</evidence>
<dbReference type="SUPFAM" id="SSF53613">
    <property type="entry name" value="Ribokinase-like"/>
    <property type="match status" value="1"/>
</dbReference>
<name>A0A371YYZ9_9PROT</name>
<evidence type="ECO:0000256" key="12">
    <source>
        <dbReference type="SAM" id="MobiDB-lite"/>
    </source>
</evidence>
<dbReference type="PANTHER" id="PTHR46969">
    <property type="entry name" value="BIFUNCTIONAL PROTEIN HLDE"/>
    <property type="match status" value="1"/>
</dbReference>
<comment type="subunit">
    <text evidence="11">Homodimer.</text>
</comment>
<gene>
    <name evidence="14" type="primary">rfaE1</name>
    <name evidence="11" type="synonym">hldE</name>
    <name evidence="14" type="ORF">DY926_11250</name>
</gene>
<comment type="caution">
    <text evidence="14">The sequence shown here is derived from an EMBL/GenBank/DDBJ whole genome shotgun (WGS) entry which is preliminary data.</text>
</comment>
<feature type="binding site" evidence="11">
    <location>
        <begin position="198"/>
        <end position="201"/>
    </location>
    <ligand>
        <name>ATP</name>
        <dbReference type="ChEBI" id="CHEBI:30616"/>
    </ligand>
</feature>
<comment type="pathway">
    <text evidence="11">Nucleotide-sugar biosynthesis; ADP-L-glycero-beta-D-manno-heptose biosynthesis; ADP-L-glycero-beta-D-manno-heptose from D-glycero-beta-D-manno-heptose 7-phosphate: step 3/4.</text>
</comment>
<feature type="domain" description="RNA polymerase sigma-70" evidence="13">
    <location>
        <begin position="353"/>
        <end position="366"/>
    </location>
</feature>
<comment type="function">
    <text evidence="2 11">Catalyzes the ADP transfer from ATP to D-glycero-beta-D-manno-heptose 1-phosphate, yielding ADP-D-glycero-beta-D-manno-heptose.</text>
</comment>
<evidence type="ECO:0000313" key="14">
    <source>
        <dbReference type="EMBL" id="RFD19458.1"/>
    </source>
</evidence>
<comment type="similarity">
    <text evidence="11">In the C-terminal section; belongs to the cytidylyltransferase family.</text>
</comment>